<dbReference type="AlphaFoldDB" id="A0A2Z2NI23"/>
<dbReference type="KEGG" id="gai:IMCC3135_02950"/>
<organism evidence="2 3">
    <name type="scientific">Granulosicoccus antarcticus IMCC3135</name>
    <dbReference type="NCBI Taxonomy" id="1192854"/>
    <lineage>
        <taxon>Bacteria</taxon>
        <taxon>Pseudomonadati</taxon>
        <taxon>Pseudomonadota</taxon>
        <taxon>Gammaproteobacteria</taxon>
        <taxon>Chromatiales</taxon>
        <taxon>Granulosicoccaceae</taxon>
        <taxon>Granulosicoccus</taxon>
    </lineage>
</organism>
<accession>A0A2Z2NI23</accession>
<dbReference type="Proteomes" id="UP000250079">
    <property type="component" value="Chromosome"/>
</dbReference>
<protein>
    <submittedName>
        <fullName evidence="2">Uncharacterized protein</fullName>
    </submittedName>
</protein>
<reference evidence="2 3" key="1">
    <citation type="submission" date="2016-12" db="EMBL/GenBank/DDBJ databases">
        <authorList>
            <person name="Song W.-J."/>
            <person name="Kurnit D.M."/>
        </authorList>
    </citation>
    <scope>NUCLEOTIDE SEQUENCE [LARGE SCALE GENOMIC DNA]</scope>
    <source>
        <strain evidence="2 3">IMCC3135</strain>
    </source>
</reference>
<gene>
    <name evidence="2" type="ORF">IMCC3135_02950</name>
</gene>
<evidence type="ECO:0000313" key="2">
    <source>
        <dbReference type="EMBL" id="ASJ70703.1"/>
    </source>
</evidence>
<name>A0A2Z2NI23_9GAMM</name>
<dbReference type="EMBL" id="CP018632">
    <property type="protein sequence ID" value="ASJ70703.1"/>
    <property type="molecule type" value="Genomic_DNA"/>
</dbReference>
<evidence type="ECO:0000313" key="3">
    <source>
        <dbReference type="Proteomes" id="UP000250079"/>
    </source>
</evidence>
<dbReference type="RefSeq" id="WP_088916219.1">
    <property type="nucleotide sequence ID" value="NZ_CP018632.1"/>
</dbReference>
<evidence type="ECO:0000256" key="1">
    <source>
        <dbReference type="SAM" id="Phobius"/>
    </source>
</evidence>
<keyword evidence="3" id="KW-1185">Reference proteome</keyword>
<proteinExistence type="predicted"/>
<keyword evidence="1" id="KW-1133">Transmembrane helix</keyword>
<feature type="transmembrane region" description="Helical" evidence="1">
    <location>
        <begin position="88"/>
        <end position="106"/>
    </location>
</feature>
<feature type="transmembrane region" description="Helical" evidence="1">
    <location>
        <begin position="118"/>
        <end position="140"/>
    </location>
</feature>
<sequence>MRTNLLKLCISFALSVVVTYTLASVAHSQQVLAGLLNLDVRISLTDRIVMVAGDWLGLYLYLLVIAIGLLIAFTVMALLRRFVSVPGTLLYTVGGTLAMLVILISMRELGSLTPIAGARGALGLSLQCLAGAIGGAVFGASLGQSPREPRAASSNVTLPLRDLL</sequence>
<keyword evidence="1" id="KW-0812">Transmembrane</keyword>
<dbReference type="OrthoDB" id="6334575at2"/>
<feature type="transmembrane region" description="Helical" evidence="1">
    <location>
        <begin position="58"/>
        <end position="79"/>
    </location>
</feature>
<keyword evidence="1" id="KW-0472">Membrane</keyword>